<dbReference type="AlphaFoldDB" id="F8L2L3"/>
<organism evidence="1 2">
    <name type="scientific">Parachlamydia acanthamoebae (strain UV7)</name>
    <dbReference type="NCBI Taxonomy" id="765952"/>
    <lineage>
        <taxon>Bacteria</taxon>
        <taxon>Pseudomonadati</taxon>
        <taxon>Chlamydiota</taxon>
        <taxon>Chlamydiia</taxon>
        <taxon>Parachlamydiales</taxon>
        <taxon>Parachlamydiaceae</taxon>
        <taxon>Parachlamydia</taxon>
    </lineage>
</organism>
<evidence type="ECO:0000313" key="1">
    <source>
        <dbReference type="EMBL" id="CCB87537.1"/>
    </source>
</evidence>
<dbReference type="KEGG" id="puv:PUV_25870"/>
<keyword evidence="2" id="KW-1185">Reference proteome</keyword>
<accession>F8L2L3</accession>
<dbReference type="EMBL" id="FR872580">
    <property type="protein sequence ID" value="CCB87537.1"/>
    <property type="molecule type" value="Genomic_DNA"/>
</dbReference>
<dbReference type="Proteomes" id="UP000000495">
    <property type="component" value="Chromosome"/>
</dbReference>
<reference evidence="1 2" key="2">
    <citation type="journal article" date="2011" name="Mol. Biol. Evol.">
        <title>Unity in variety--the pan-genome of the Chlamydiae.</title>
        <authorList>
            <person name="Collingro A."/>
            <person name="Tischler P."/>
            <person name="Weinmaier T."/>
            <person name="Penz T."/>
            <person name="Heinz E."/>
            <person name="Brunham R.C."/>
            <person name="Read T.D."/>
            <person name="Bavoil P.M."/>
            <person name="Sachse K."/>
            <person name="Kahane S."/>
            <person name="Friedman M.G."/>
            <person name="Rattei T."/>
            <person name="Myers G.S."/>
            <person name="Horn M."/>
        </authorList>
    </citation>
    <scope>NUCLEOTIDE SEQUENCE [LARGE SCALE GENOMIC DNA]</scope>
    <source>
        <strain evidence="2">UV7</strain>
    </source>
</reference>
<proteinExistence type="predicted"/>
<dbReference type="HOGENOM" id="CLU_3120757_0_0_0"/>
<gene>
    <name evidence="1" type="ordered locus">PUV_25870</name>
</gene>
<sequence length="50" mass="5895">MTMVQKTFVKSDVRQHEQTTGGVLIIDDATEENLIRMKMKLFIGIFHMRR</sequence>
<evidence type="ECO:0000313" key="2">
    <source>
        <dbReference type="Proteomes" id="UP000000495"/>
    </source>
</evidence>
<name>F8L2L3_PARAV</name>
<protein>
    <submittedName>
        <fullName evidence="1">Uncharacterized protein</fullName>
    </submittedName>
</protein>
<reference key="1">
    <citation type="journal article" date="2011" name="Mol. Biol. Evol.">
        <title>Unity in variety -- the pan-genome of the Chlamydiae.</title>
        <authorList>
            <person name="Collingro A."/>
            <person name="Tischler P."/>
            <person name="Weinmaier T."/>
            <person name="Penz T."/>
            <person name="Heinz E."/>
            <person name="Brunham R.C."/>
            <person name="Read T.D."/>
            <person name="Bavoil P.M."/>
            <person name="Sachse K."/>
            <person name="Kahane S."/>
            <person name="Friedman M.G."/>
            <person name="Rattei T."/>
            <person name="Myers G.S.A."/>
            <person name="Horn M."/>
        </authorList>
    </citation>
    <scope>NUCLEOTIDE SEQUENCE</scope>
    <source>
        <strain>UV7</strain>
    </source>
</reference>